<evidence type="ECO:0000256" key="16">
    <source>
        <dbReference type="ARBA" id="ARBA00023242"/>
    </source>
</evidence>
<dbReference type="GO" id="GO:0000974">
    <property type="term" value="C:Prp19 complex"/>
    <property type="evidence" value="ECO:0007669"/>
    <property type="project" value="UniProtKB-UniRule"/>
</dbReference>
<dbReference type="SUPFAM" id="SSF57850">
    <property type="entry name" value="RING/U-box"/>
    <property type="match status" value="1"/>
</dbReference>
<keyword evidence="16 18" id="KW-0539">Nucleus</keyword>
<gene>
    <name evidence="20" type="primary">PRPF19</name>
</gene>
<dbReference type="FunFam" id="3.30.40.10:FF:000027">
    <property type="entry name" value="Pre-mRNA-processing factor 19, putative"/>
    <property type="match status" value="1"/>
</dbReference>
<dbReference type="GO" id="GO:0071006">
    <property type="term" value="C:U2-type catalytic step 1 spliceosome"/>
    <property type="evidence" value="ECO:0007669"/>
    <property type="project" value="TreeGrafter"/>
</dbReference>
<protein>
    <recommendedName>
        <fullName evidence="6 18">Pre-mRNA-processing factor 19</fullName>
        <ecNumber evidence="5 18">2.3.2.27</ecNumber>
    </recommendedName>
</protein>
<dbReference type="GO" id="GO:0005654">
    <property type="term" value="C:nucleoplasm"/>
    <property type="evidence" value="ECO:0007669"/>
    <property type="project" value="UniProtKB-SubCell"/>
</dbReference>
<dbReference type="PROSITE" id="PS50294">
    <property type="entry name" value="WD_REPEATS_REGION"/>
    <property type="match status" value="3"/>
</dbReference>
<reference evidence="20" key="3">
    <citation type="submission" date="2025-09" db="UniProtKB">
        <authorList>
            <consortium name="Ensembl"/>
        </authorList>
    </citation>
    <scope>IDENTIFICATION</scope>
</reference>
<keyword evidence="15 18" id="KW-0234">DNA repair</keyword>
<dbReference type="GO" id="GO:0006281">
    <property type="term" value="P:DNA repair"/>
    <property type="evidence" value="ECO:0007669"/>
    <property type="project" value="UniProtKB-KW"/>
</dbReference>
<evidence type="ECO:0000256" key="18">
    <source>
        <dbReference type="RuleBase" id="RU367101"/>
    </source>
</evidence>
<dbReference type="GO" id="GO:0070534">
    <property type="term" value="P:protein K63-linked ubiquitination"/>
    <property type="evidence" value="ECO:0007669"/>
    <property type="project" value="UniProtKB-UniRule"/>
</dbReference>
<dbReference type="Pfam" id="PF04564">
    <property type="entry name" value="U-box"/>
    <property type="match status" value="1"/>
</dbReference>
<dbReference type="PANTHER" id="PTHR43995:SF1">
    <property type="entry name" value="PRE-MRNA-PROCESSING FACTOR 19"/>
    <property type="match status" value="1"/>
</dbReference>
<evidence type="ECO:0000256" key="3">
    <source>
        <dbReference type="ARBA" id="ARBA00004906"/>
    </source>
</evidence>
<keyword evidence="9 18" id="KW-0808">Transferase</keyword>
<proteinExistence type="inferred from homology"/>
<sequence>MSLVCAISNEVPEHPCVSPVSNQVFERRLIEKYIAENGADPINGQPLSEEQLIDIKVSHPIRPKPPSATSIPAILKSLQDEWDAVMLHSFTLRQQLQTTRQELSHALYQHDAACRVIARLTKEVTAAREALATLKPQAGLVAPQAVPASQPAAVGAGGEPMEVSEQVGMTPEIIQKVRRGKTVPEELVRAEDLSKYRQVASHAVSQSGGADKNVVVFDRRDEQIVATLKGHTKKVTSVIYHPSQSVVFSASPDSTIRVWSISAGNCVQVVRAHEAGVTGLSLHATGDYLLSSSEDQYWAFSDVQTGRVLTKVTDETAGCALTCAQFHPDGLIFGTGTADSQIKIWDLKERTNVANFPGHSGPVTAIAFSENGYYLATGAQDSSLKLWDLRKLKNFKTITLDNNYEVKSLVFDQSGTYLAVGGSDIRVYICKQWSEVLNFTDHTGLVTGVAFGEHAQFLSSTGMDRSLKFYSL</sequence>
<dbReference type="Pfam" id="PF08606">
    <property type="entry name" value="Prp19"/>
    <property type="match status" value="1"/>
</dbReference>
<dbReference type="CDD" id="cd00200">
    <property type="entry name" value="WD40"/>
    <property type="match status" value="1"/>
</dbReference>
<dbReference type="PROSITE" id="PS51698">
    <property type="entry name" value="U_BOX"/>
    <property type="match status" value="1"/>
</dbReference>
<dbReference type="Ensembl" id="ENSPNAT00000070996.1">
    <property type="protein sequence ID" value="ENSPNAP00000070675.1"/>
    <property type="gene ID" value="ENSPNAG00000019245.2"/>
</dbReference>
<dbReference type="Proteomes" id="UP001501920">
    <property type="component" value="Chromosome 8"/>
</dbReference>
<dbReference type="InterPro" id="IPR019775">
    <property type="entry name" value="WD40_repeat_CS"/>
</dbReference>
<evidence type="ECO:0000313" key="21">
    <source>
        <dbReference type="Proteomes" id="UP001501920"/>
    </source>
</evidence>
<evidence type="ECO:0000256" key="15">
    <source>
        <dbReference type="ARBA" id="ARBA00023204"/>
    </source>
</evidence>
<feature type="domain" description="U-box" evidence="19">
    <location>
        <begin position="1"/>
        <end position="73"/>
    </location>
</feature>
<dbReference type="PROSITE" id="PS50231">
    <property type="entry name" value="RICIN_B_LECTIN"/>
    <property type="match status" value="1"/>
</dbReference>
<evidence type="ECO:0000256" key="7">
    <source>
        <dbReference type="ARBA" id="ARBA00022574"/>
    </source>
</evidence>
<dbReference type="InterPro" id="IPR038959">
    <property type="entry name" value="Prp19"/>
</dbReference>
<dbReference type="InterPro" id="IPR055340">
    <property type="entry name" value="RING-Ubox_PRP19"/>
</dbReference>
<evidence type="ECO:0000256" key="8">
    <source>
        <dbReference type="ARBA" id="ARBA00022664"/>
    </source>
</evidence>
<evidence type="ECO:0000313" key="20">
    <source>
        <dbReference type="Ensembl" id="ENSPNAP00000070675.1"/>
    </source>
</evidence>
<dbReference type="Gene3D" id="3.30.40.10">
    <property type="entry name" value="Zinc/RING finger domain, C3HC4 (zinc finger)"/>
    <property type="match status" value="1"/>
</dbReference>
<dbReference type="InterPro" id="IPR013915">
    <property type="entry name" value="Prp19_cc"/>
</dbReference>
<evidence type="ECO:0000256" key="14">
    <source>
        <dbReference type="ARBA" id="ARBA00023187"/>
    </source>
</evidence>
<evidence type="ECO:0000256" key="11">
    <source>
        <dbReference type="ARBA" id="ARBA00022737"/>
    </source>
</evidence>
<reference evidence="20 21" key="1">
    <citation type="submission" date="2020-10" db="EMBL/GenBank/DDBJ databases">
        <title>Pygocentrus nattereri (red-bellied piranha) genome, fPygNat1, primary haplotype.</title>
        <authorList>
            <person name="Myers G."/>
            <person name="Meyer A."/>
            <person name="Karagic N."/>
            <person name="Pippel M."/>
            <person name="Winkler S."/>
            <person name="Tracey A."/>
            <person name="Wood J."/>
            <person name="Formenti G."/>
            <person name="Howe K."/>
            <person name="Fedrigo O."/>
            <person name="Jarvis E.D."/>
        </authorList>
    </citation>
    <scope>NUCLEOTIDE SEQUENCE [LARGE SCALE GENOMIC DNA]</scope>
</reference>
<evidence type="ECO:0000256" key="10">
    <source>
        <dbReference type="ARBA" id="ARBA00022728"/>
    </source>
</evidence>
<dbReference type="GeneTree" id="ENSGT00940000153662"/>
<dbReference type="InterPro" id="IPR003613">
    <property type="entry name" value="Ubox_domain"/>
</dbReference>
<dbReference type="InterPro" id="IPR020472">
    <property type="entry name" value="WD40_PAC1"/>
</dbReference>
<dbReference type="GO" id="GO:0061630">
    <property type="term" value="F:ubiquitin protein ligase activity"/>
    <property type="evidence" value="ECO:0007669"/>
    <property type="project" value="UniProtKB-UniRule"/>
</dbReference>
<dbReference type="PANTHER" id="PTHR43995">
    <property type="entry name" value="PRE-MRNA-PROCESSING FACTOR 19"/>
    <property type="match status" value="1"/>
</dbReference>
<comment type="similarity">
    <text evidence="4 18">Belongs to the WD repeat PRP19 family.</text>
</comment>
<comment type="subunit">
    <text evidence="18">Homotetramer.</text>
</comment>
<comment type="pathway">
    <text evidence="3 18">Protein modification; protein ubiquitination.</text>
</comment>
<comment type="subcellular location">
    <subcellularLocation>
        <location evidence="2">Nucleus</location>
        <location evidence="2">Nucleoplasm</location>
    </subcellularLocation>
</comment>
<reference evidence="20" key="2">
    <citation type="submission" date="2025-08" db="UniProtKB">
        <authorList>
            <consortium name="Ensembl"/>
        </authorList>
    </citation>
    <scope>IDENTIFICATION</scope>
</reference>
<keyword evidence="14 18" id="KW-0508">mRNA splicing</keyword>
<dbReference type="GO" id="GO:0000398">
    <property type="term" value="P:mRNA splicing, via spliceosome"/>
    <property type="evidence" value="ECO:0007669"/>
    <property type="project" value="InterPro"/>
</dbReference>
<feature type="repeat" description="WD" evidence="17">
    <location>
        <begin position="356"/>
        <end position="397"/>
    </location>
</feature>
<dbReference type="InterPro" id="IPR001680">
    <property type="entry name" value="WD40_rpt"/>
</dbReference>
<comment type="catalytic activity">
    <reaction evidence="1 18">
        <text>S-ubiquitinyl-[E2 ubiquitin-conjugating enzyme]-L-cysteine + [acceptor protein]-L-lysine = [E2 ubiquitin-conjugating enzyme]-L-cysteine + N(6)-ubiquitinyl-[acceptor protein]-L-lysine.</text>
        <dbReference type="EC" id="2.3.2.27"/>
    </reaction>
</comment>
<evidence type="ECO:0000256" key="1">
    <source>
        <dbReference type="ARBA" id="ARBA00000900"/>
    </source>
</evidence>
<keyword evidence="12 18" id="KW-0227">DNA damage</keyword>
<dbReference type="SUPFAM" id="SSF50978">
    <property type="entry name" value="WD40 repeat-like"/>
    <property type="match status" value="1"/>
</dbReference>
<dbReference type="GO" id="GO:0005737">
    <property type="term" value="C:cytoplasm"/>
    <property type="evidence" value="ECO:0007669"/>
    <property type="project" value="TreeGrafter"/>
</dbReference>
<evidence type="ECO:0000256" key="9">
    <source>
        <dbReference type="ARBA" id="ARBA00022679"/>
    </source>
</evidence>
<dbReference type="PRINTS" id="PR00320">
    <property type="entry name" value="GPROTEINBRPT"/>
</dbReference>
<dbReference type="InterPro" id="IPR015943">
    <property type="entry name" value="WD40/YVTN_repeat-like_dom_sf"/>
</dbReference>
<dbReference type="PROSITE" id="PS50082">
    <property type="entry name" value="WD_REPEATS_2"/>
    <property type="match status" value="4"/>
</dbReference>
<keyword evidence="11" id="KW-0677">Repeat</keyword>
<dbReference type="FunFam" id="2.130.10.10:FF:000043">
    <property type="entry name" value="pre-mRNA-processing factor 19"/>
    <property type="match status" value="1"/>
</dbReference>
<evidence type="ECO:0000256" key="17">
    <source>
        <dbReference type="PROSITE-ProRule" id="PRU00221"/>
    </source>
</evidence>
<keyword evidence="8 18" id="KW-0507">mRNA processing</keyword>
<feature type="repeat" description="WD" evidence="17">
    <location>
        <begin position="228"/>
        <end position="269"/>
    </location>
</feature>
<dbReference type="CDD" id="cd16656">
    <property type="entry name" value="RING-Ubox_PRP19"/>
    <property type="match status" value="1"/>
</dbReference>
<keyword evidence="10 18" id="KW-0747">Spliceosome</keyword>
<dbReference type="EC" id="2.3.2.27" evidence="5 18"/>
<dbReference type="SMART" id="SM00504">
    <property type="entry name" value="Ubox"/>
    <property type="match status" value="1"/>
</dbReference>
<accession>A0AAR2L2B5</accession>
<evidence type="ECO:0000256" key="5">
    <source>
        <dbReference type="ARBA" id="ARBA00012483"/>
    </source>
</evidence>
<keyword evidence="21" id="KW-1185">Reference proteome</keyword>
<comment type="function">
    <text evidence="18">Ubiquitin-protein ligase which is mainly involved pre-mRNA splicing and DNA repair. Required for pre-mRNA splicing as component of the spliceosome.</text>
</comment>
<evidence type="ECO:0000256" key="6">
    <source>
        <dbReference type="ARBA" id="ARBA00015618"/>
    </source>
</evidence>
<feature type="repeat" description="WD" evidence="17">
    <location>
        <begin position="321"/>
        <end position="355"/>
    </location>
</feature>
<evidence type="ECO:0000259" key="19">
    <source>
        <dbReference type="PROSITE" id="PS51698"/>
    </source>
</evidence>
<dbReference type="SMART" id="SM00320">
    <property type="entry name" value="WD40"/>
    <property type="match status" value="6"/>
</dbReference>
<feature type="repeat" description="WD" evidence="17">
    <location>
        <begin position="439"/>
        <end position="472"/>
    </location>
</feature>
<dbReference type="AlphaFoldDB" id="A0AAR2L2B5"/>
<evidence type="ECO:0000256" key="12">
    <source>
        <dbReference type="ARBA" id="ARBA00022763"/>
    </source>
</evidence>
<evidence type="ECO:0000256" key="4">
    <source>
        <dbReference type="ARBA" id="ARBA00006388"/>
    </source>
</evidence>
<keyword evidence="13 18" id="KW-0833">Ubl conjugation pathway</keyword>
<evidence type="ECO:0000256" key="13">
    <source>
        <dbReference type="ARBA" id="ARBA00022786"/>
    </source>
</evidence>
<dbReference type="InterPro" id="IPR013083">
    <property type="entry name" value="Znf_RING/FYVE/PHD"/>
</dbReference>
<keyword evidence="7 17" id="KW-0853">WD repeat</keyword>
<dbReference type="PROSITE" id="PS00678">
    <property type="entry name" value="WD_REPEATS_1"/>
    <property type="match status" value="1"/>
</dbReference>
<organism evidence="20 21">
    <name type="scientific">Pygocentrus nattereri</name>
    <name type="common">Red-bellied piranha</name>
    <dbReference type="NCBI Taxonomy" id="42514"/>
    <lineage>
        <taxon>Eukaryota</taxon>
        <taxon>Metazoa</taxon>
        <taxon>Chordata</taxon>
        <taxon>Craniata</taxon>
        <taxon>Vertebrata</taxon>
        <taxon>Euteleostomi</taxon>
        <taxon>Actinopterygii</taxon>
        <taxon>Neopterygii</taxon>
        <taxon>Teleostei</taxon>
        <taxon>Ostariophysi</taxon>
        <taxon>Characiformes</taxon>
        <taxon>Characoidei</taxon>
        <taxon>Pygocentrus</taxon>
    </lineage>
</organism>
<dbReference type="Gene3D" id="2.130.10.10">
    <property type="entry name" value="YVTN repeat-like/Quinoprotein amine dehydrogenase"/>
    <property type="match status" value="1"/>
</dbReference>
<dbReference type="InterPro" id="IPR036322">
    <property type="entry name" value="WD40_repeat_dom_sf"/>
</dbReference>
<name>A0AAR2L2B5_PYGNA</name>
<evidence type="ECO:0000256" key="2">
    <source>
        <dbReference type="ARBA" id="ARBA00004642"/>
    </source>
</evidence>
<dbReference type="Pfam" id="PF24814">
    <property type="entry name" value="WD40_Prp19"/>
    <property type="match status" value="1"/>
</dbReference>